<name>I0SVB3_STRMT</name>
<gene>
    <name evidence="2" type="ORF">HMPREF1048_0662</name>
</gene>
<dbReference type="GO" id="GO:0006302">
    <property type="term" value="P:double-strand break repair"/>
    <property type="evidence" value="ECO:0007669"/>
    <property type="project" value="TreeGrafter"/>
</dbReference>
<dbReference type="InterPro" id="IPR027417">
    <property type="entry name" value="P-loop_NTPase"/>
</dbReference>
<dbReference type="AlphaFoldDB" id="I0SVB3"/>
<dbReference type="RefSeq" id="WP_000584665.1">
    <property type="nucleotide sequence ID" value="NZ_AICU01000084.1"/>
</dbReference>
<dbReference type="PANTHER" id="PTHR32182:SF22">
    <property type="entry name" value="ATP-DEPENDENT ENDONUCLEASE, OLD FAMILY-RELATED"/>
    <property type="match status" value="1"/>
</dbReference>
<accession>I0SVB3</accession>
<dbReference type="Proteomes" id="UP000005505">
    <property type="component" value="Unassembled WGS sequence"/>
</dbReference>
<dbReference type="Pfam" id="PF13175">
    <property type="entry name" value="AAA_15"/>
    <property type="match status" value="1"/>
</dbReference>
<feature type="domain" description="Endonuclease GajA/Old nuclease/RecF-like AAA" evidence="1">
    <location>
        <begin position="1"/>
        <end position="67"/>
    </location>
</feature>
<organism evidence="2 3">
    <name type="scientific">Streptococcus mitis SK575</name>
    <dbReference type="NCBI Taxonomy" id="1095736"/>
    <lineage>
        <taxon>Bacteria</taxon>
        <taxon>Bacillati</taxon>
        <taxon>Bacillota</taxon>
        <taxon>Bacilli</taxon>
        <taxon>Lactobacillales</taxon>
        <taxon>Streptococcaceae</taxon>
        <taxon>Streptococcus</taxon>
        <taxon>Streptococcus mitis group</taxon>
    </lineage>
</organism>
<dbReference type="InterPro" id="IPR041685">
    <property type="entry name" value="AAA_GajA/Old/RecF-like"/>
</dbReference>
<sequence length="83" mass="9513">MIIKTLLIKGFKKFRELEVKFNDEISVIVGENKSGKSSLLLALDIALNQSVFNRADSSLDRYLNKEDRIENGWREEIVSEILA</sequence>
<evidence type="ECO:0000313" key="3">
    <source>
        <dbReference type="Proteomes" id="UP000005505"/>
    </source>
</evidence>
<dbReference type="PANTHER" id="PTHR32182">
    <property type="entry name" value="DNA REPLICATION AND REPAIR PROTEIN RECF"/>
    <property type="match status" value="1"/>
</dbReference>
<dbReference type="GO" id="GO:0000731">
    <property type="term" value="P:DNA synthesis involved in DNA repair"/>
    <property type="evidence" value="ECO:0007669"/>
    <property type="project" value="TreeGrafter"/>
</dbReference>
<evidence type="ECO:0000313" key="2">
    <source>
        <dbReference type="EMBL" id="EID27316.1"/>
    </source>
</evidence>
<evidence type="ECO:0000259" key="1">
    <source>
        <dbReference type="Pfam" id="PF13175"/>
    </source>
</evidence>
<protein>
    <recommendedName>
        <fullName evidence="1">Endonuclease GajA/Old nuclease/RecF-like AAA domain-containing protein</fullName>
    </recommendedName>
</protein>
<comment type="caution">
    <text evidence="2">The sequence shown here is derived from an EMBL/GenBank/DDBJ whole genome shotgun (WGS) entry which is preliminary data.</text>
</comment>
<proteinExistence type="predicted"/>
<dbReference type="OrthoDB" id="308933at2"/>
<reference evidence="2 3" key="1">
    <citation type="submission" date="2012-02" db="EMBL/GenBank/DDBJ databases">
        <authorList>
            <person name="Harkins D.M."/>
            <person name="Madupu R."/>
            <person name="Durkin A.S."/>
            <person name="Torralba M."/>
            <person name="Methe B."/>
            <person name="Sutton G.G."/>
            <person name="Nelson K.E."/>
        </authorList>
    </citation>
    <scope>NUCLEOTIDE SEQUENCE [LARGE SCALE GENOMIC DNA]</scope>
    <source>
        <strain evidence="2 3">SK575</strain>
    </source>
</reference>
<dbReference type="EMBL" id="AICU01000084">
    <property type="protein sequence ID" value="EID27316.1"/>
    <property type="molecule type" value="Genomic_DNA"/>
</dbReference>
<dbReference type="SUPFAM" id="SSF52540">
    <property type="entry name" value="P-loop containing nucleoside triphosphate hydrolases"/>
    <property type="match status" value="1"/>
</dbReference>
<dbReference type="Gene3D" id="3.40.50.300">
    <property type="entry name" value="P-loop containing nucleotide triphosphate hydrolases"/>
    <property type="match status" value="1"/>
</dbReference>